<protein>
    <submittedName>
        <fullName evidence="3">Universal stress protein</fullName>
    </submittedName>
</protein>
<evidence type="ECO:0000256" key="1">
    <source>
        <dbReference type="ARBA" id="ARBA00008791"/>
    </source>
</evidence>
<proteinExistence type="inferred from homology"/>
<dbReference type="PRINTS" id="PR01438">
    <property type="entry name" value="UNVRSLSTRESS"/>
</dbReference>
<reference evidence="3" key="1">
    <citation type="submission" date="2022-08" db="EMBL/GenBank/DDBJ databases">
        <authorList>
            <person name="Deng Y."/>
            <person name="Han X.-F."/>
            <person name="Zhang Y.-Q."/>
        </authorList>
    </citation>
    <scope>NUCLEOTIDE SEQUENCE</scope>
    <source>
        <strain evidence="3">CPCC 203407</strain>
    </source>
</reference>
<dbReference type="InterPro" id="IPR014729">
    <property type="entry name" value="Rossmann-like_a/b/a_fold"/>
</dbReference>
<organism evidence="3 4">
    <name type="scientific">Herbiconiux oxytropis</name>
    <dbReference type="NCBI Taxonomy" id="2970915"/>
    <lineage>
        <taxon>Bacteria</taxon>
        <taxon>Bacillati</taxon>
        <taxon>Actinomycetota</taxon>
        <taxon>Actinomycetes</taxon>
        <taxon>Micrococcales</taxon>
        <taxon>Microbacteriaceae</taxon>
        <taxon>Herbiconiux</taxon>
    </lineage>
</organism>
<dbReference type="AlphaFoldDB" id="A0AA42BVS8"/>
<dbReference type="Gene3D" id="3.40.50.620">
    <property type="entry name" value="HUPs"/>
    <property type="match status" value="1"/>
</dbReference>
<sequence>MTTYSSPHGEDLTMTDGSILVGHDGSEGADRALALALELAEALRGRVTILRTWQIGYPPAKLLDDGYVLSFPEVSARERAALVLGVGRLRASHPTVEVDYLAALGRPAETLVLLSESSRMIVVGSRGLGGFAAATLGSVSERCVRHAFCPVLVSRPPRTDHGVDR</sequence>
<dbReference type="RefSeq" id="WP_259529833.1">
    <property type="nucleotide sequence ID" value="NZ_JANLCK010000007.1"/>
</dbReference>
<feature type="domain" description="UspA" evidence="2">
    <location>
        <begin position="19"/>
        <end position="155"/>
    </location>
</feature>
<dbReference type="EMBL" id="JANLCK010000007">
    <property type="protein sequence ID" value="MCS5726919.1"/>
    <property type="molecule type" value="Genomic_DNA"/>
</dbReference>
<comment type="similarity">
    <text evidence="1">Belongs to the universal stress protein A family.</text>
</comment>
<comment type="caution">
    <text evidence="3">The sequence shown here is derived from an EMBL/GenBank/DDBJ whole genome shotgun (WGS) entry which is preliminary data.</text>
</comment>
<dbReference type="InterPro" id="IPR006016">
    <property type="entry name" value="UspA"/>
</dbReference>
<dbReference type="InterPro" id="IPR006015">
    <property type="entry name" value="Universal_stress_UspA"/>
</dbReference>
<dbReference type="Proteomes" id="UP001165587">
    <property type="component" value="Unassembled WGS sequence"/>
</dbReference>
<keyword evidence="4" id="KW-1185">Reference proteome</keyword>
<gene>
    <name evidence="3" type="ORF">N1028_13545</name>
</gene>
<evidence type="ECO:0000313" key="4">
    <source>
        <dbReference type="Proteomes" id="UP001165587"/>
    </source>
</evidence>
<evidence type="ECO:0000259" key="2">
    <source>
        <dbReference type="Pfam" id="PF00582"/>
    </source>
</evidence>
<dbReference type="SUPFAM" id="SSF52402">
    <property type="entry name" value="Adenine nucleotide alpha hydrolases-like"/>
    <property type="match status" value="1"/>
</dbReference>
<accession>A0AA42BVS8</accession>
<name>A0AA42BVS8_9MICO</name>
<dbReference type="Pfam" id="PF00582">
    <property type="entry name" value="Usp"/>
    <property type="match status" value="1"/>
</dbReference>
<dbReference type="PANTHER" id="PTHR46268:SF6">
    <property type="entry name" value="UNIVERSAL STRESS PROTEIN UP12"/>
    <property type="match status" value="1"/>
</dbReference>
<dbReference type="PANTHER" id="PTHR46268">
    <property type="entry name" value="STRESS RESPONSE PROTEIN NHAX"/>
    <property type="match status" value="1"/>
</dbReference>
<evidence type="ECO:0000313" key="3">
    <source>
        <dbReference type="EMBL" id="MCS5726919.1"/>
    </source>
</evidence>